<reference evidence="3" key="1">
    <citation type="submission" date="2016-10" db="EMBL/GenBank/DDBJ databases">
        <authorList>
            <person name="Varghese N."/>
            <person name="Submissions S."/>
        </authorList>
    </citation>
    <scope>NUCLEOTIDE SEQUENCE [LARGE SCALE GENOMIC DNA]</scope>
    <source>
        <strain evidence="3">DSM 26879</strain>
    </source>
</reference>
<feature type="transmembrane region" description="Helical" evidence="1">
    <location>
        <begin position="48"/>
        <end position="73"/>
    </location>
</feature>
<dbReference type="Proteomes" id="UP000199478">
    <property type="component" value="Unassembled WGS sequence"/>
</dbReference>
<dbReference type="AlphaFoldDB" id="A0A1I6FXM7"/>
<evidence type="ECO:0000313" key="3">
    <source>
        <dbReference type="Proteomes" id="UP000199478"/>
    </source>
</evidence>
<sequence length="149" mass="15819">MSYEERNTVAGLITSLIVLVYFGGRIWGTWADGGFDGPDGLTLWARTVLWMIPACVVVTIVVTILFNIGHAIFTGTANPSFVTDERDAHIGKRAMQLSMVLISAGFLLALGVLAIGASALVVLNLILASFALGAVASEVFKLAAYRFGL</sequence>
<dbReference type="RefSeq" id="WP_090196461.1">
    <property type="nucleotide sequence ID" value="NZ_FOYP01000001.1"/>
</dbReference>
<feature type="transmembrane region" description="Helical" evidence="1">
    <location>
        <begin position="121"/>
        <end position="140"/>
    </location>
</feature>
<dbReference type="STRING" id="390270.SAMN04488005_0686"/>
<organism evidence="2 3">
    <name type="scientific">Yoonia tamlensis</name>
    <dbReference type="NCBI Taxonomy" id="390270"/>
    <lineage>
        <taxon>Bacteria</taxon>
        <taxon>Pseudomonadati</taxon>
        <taxon>Pseudomonadota</taxon>
        <taxon>Alphaproteobacteria</taxon>
        <taxon>Rhodobacterales</taxon>
        <taxon>Paracoccaceae</taxon>
        <taxon>Yoonia</taxon>
    </lineage>
</organism>
<proteinExistence type="predicted"/>
<keyword evidence="3" id="KW-1185">Reference proteome</keyword>
<dbReference type="EMBL" id="FOYP01000001">
    <property type="protein sequence ID" value="SFR34650.1"/>
    <property type="molecule type" value="Genomic_DNA"/>
</dbReference>
<keyword evidence="1" id="KW-0472">Membrane</keyword>
<evidence type="ECO:0000313" key="2">
    <source>
        <dbReference type="EMBL" id="SFR34650.1"/>
    </source>
</evidence>
<feature type="transmembrane region" description="Helical" evidence="1">
    <location>
        <begin position="94"/>
        <end position="115"/>
    </location>
</feature>
<evidence type="ECO:0000256" key="1">
    <source>
        <dbReference type="SAM" id="Phobius"/>
    </source>
</evidence>
<dbReference type="OrthoDB" id="7689668at2"/>
<gene>
    <name evidence="2" type="ORF">SAMN04488005_0686</name>
</gene>
<protein>
    <submittedName>
        <fullName evidence="2">Uncharacterized protein</fullName>
    </submittedName>
</protein>
<keyword evidence="1" id="KW-1133">Transmembrane helix</keyword>
<keyword evidence="1" id="KW-0812">Transmembrane</keyword>
<accession>A0A1I6FXM7</accession>
<feature type="transmembrane region" description="Helical" evidence="1">
    <location>
        <begin position="9"/>
        <end position="28"/>
    </location>
</feature>
<name>A0A1I6FXM7_9RHOB</name>